<feature type="transmembrane region" description="Helical" evidence="1">
    <location>
        <begin position="6"/>
        <end position="27"/>
    </location>
</feature>
<organism evidence="2">
    <name type="scientific">Nitrosopumilus spindle-shaped virus</name>
    <dbReference type="NCBI Taxonomy" id="2508184"/>
    <lineage>
        <taxon>Viruses</taxon>
        <taxon>Viruses incertae sedis</taxon>
        <taxon>Thaspiviridae</taxon>
        <taxon>Nitmarvirus</taxon>
        <taxon>Nitmarvirus maris</taxon>
        <taxon>Nitmarvirus NSV1</taxon>
    </lineage>
</organism>
<evidence type="ECO:0000256" key="1">
    <source>
        <dbReference type="SAM" id="Phobius"/>
    </source>
</evidence>
<keyword evidence="1" id="KW-1133">Transmembrane helix</keyword>
<reference evidence="2" key="1">
    <citation type="submission" date="2019-02" db="EMBL/GenBank/DDBJ databases">
        <title>Spindle-shaped viruses infect a marine ammonia-oxidizing thaumarchaeon.</title>
        <authorList>
            <person name="Kim J.-G."/>
            <person name="Kim S.-J."/>
            <person name="Rhee S.-K."/>
        </authorList>
    </citation>
    <scope>NUCLEOTIDE SEQUENCE [LARGE SCALE GENOMIC DNA]</scope>
    <source>
        <strain evidence="2">NSV6</strain>
    </source>
</reference>
<evidence type="ECO:0000313" key="2">
    <source>
        <dbReference type="EMBL" id="QDI74103.1"/>
    </source>
</evidence>
<dbReference type="EMBL" id="MK570058">
    <property type="protein sequence ID" value="QDI74103.1"/>
    <property type="molecule type" value="Genomic_DNA"/>
</dbReference>
<accession>A0A514K385</accession>
<sequence length="109" mass="12355">MMFNFVVTLIYIIATLTIVMIIAPGLFEDINDIRNGTYEKPKKVYHNATVTGTTKVPAGFLNLGSNEVCIIKFDNQVQKTWHNGCLYQVGDKVNVTKALWDYRVVELLD</sequence>
<keyword evidence="1" id="KW-0812">Transmembrane</keyword>
<keyword evidence="1" id="KW-0472">Membrane</keyword>
<proteinExistence type="predicted"/>
<name>A0A514K385_9VIRU</name>
<protein>
    <submittedName>
        <fullName evidence="2">Uncharacterized protein</fullName>
    </submittedName>
</protein>